<keyword evidence="2" id="KW-1185">Reference proteome</keyword>
<evidence type="ECO:0000313" key="2">
    <source>
        <dbReference type="Proteomes" id="UP001339883"/>
    </source>
</evidence>
<dbReference type="EMBL" id="VTDN01000007">
    <property type="protein sequence ID" value="MEB5477266.1"/>
    <property type="molecule type" value="Genomic_DNA"/>
</dbReference>
<organism evidence="1 2">
    <name type="scientific">Acinetobacter pollinis</name>
    <dbReference type="NCBI Taxonomy" id="2605270"/>
    <lineage>
        <taxon>Bacteria</taxon>
        <taxon>Pseudomonadati</taxon>
        <taxon>Pseudomonadota</taxon>
        <taxon>Gammaproteobacteria</taxon>
        <taxon>Moraxellales</taxon>
        <taxon>Moraxellaceae</taxon>
        <taxon>Acinetobacter</taxon>
    </lineage>
</organism>
<evidence type="ECO:0000313" key="1">
    <source>
        <dbReference type="EMBL" id="MEB5477266.1"/>
    </source>
</evidence>
<dbReference type="Proteomes" id="UP001339883">
    <property type="component" value="Unassembled WGS sequence"/>
</dbReference>
<comment type="caution">
    <text evidence="1">The sequence shown here is derived from an EMBL/GenBank/DDBJ whole genome shotgun (WGS) entry which is preliminary data.</text>
</comment>
<reference evidence="1 2" key="1">
    <citation type="submission" date="2019-08" db="EMBL/GenBank/DDBJ databases">
        <title>Five species of Acinetobacter isolated from floral nectar and animal pollinators.</title>
        <authorList>
            <person name="Hendry T.A."/>
        </authorList>
    </citation>
    <scope>NUCLEOTIDE SEQUENCE [LARGE SCALE GENOMIC DNA]</scope>
    <source>
        <strain evidence="1 2">MD18.27</strain>
    </source>
</reference>
<proteinExistence type="predicted"/>
<dbReference type="RefSeq" id="WP_325775642.1">
    <property type="nucleotide sequence ID" value="NZ_VTDN01000007.1"/>
</dbReference>
<evidence type="ECO:0008006" key="3">
    <source>
        <dbReference type="Google" id="ProtNLM"/>
    </source>
</evidence>
<sequence length="283" mass="32749">MKIVLLDLCVISKLKDYFIKKNELDHDLQEYVKDKDIKFSLFLAIIERMSNIDTNEEAERIKEHLVSDLDFLTKVIGKNRFVESVDFLKKNIGIFYPSISEQDGNKRLEESYLPNIELLKYINKKCGKGRPPKADSFKLFEEIINKSDGLGISRKDTTILIITSLIYGNDDASKLLKLKLNEKDFNPHNALGDIKMLTRFSLCKGMIHKYTPEADVILCTKDKALLNMRNHIKIDFENISQSISSAQFRIKVLDKVSLFPFLFKQKKCINKEELDYISKVLSL</sequence>
<protein>
    <recommendedName>
        <fullName evidence="3">DUF4935 domain-containing protein</fullName>
    </recommendedName>
</protein>
<gene>
    <name evidence="1" type="ORF">I2F25_09455</name>
</gene>
<name>A0ABU6DTT4_9GAMM</name>
<accession>A0ABU6DTT4</accession>